<evidence type="ECO:0000313" key="4">
    <source>
        <dbReference type="Proteomes" id="UP001257948"/>
    </source>
</evidence>
<organism evidence="3 4">
    <name type="scientific">Streptomyces justiciae</name>
    <dbReference type="NCBI Taxonomy" id="2780140"/>
    <lineage>
        <taxon>Bacteria</taxon>
        <taxon>Bacillati</taxon>
        <taxon>Actinomycetota</taxon>
        <taxon>Actinomycetes</taxon>
        <taxon>Kitasatosporales</taxon>
        <taxon>Streptomycetaceae</taxon>
        <taxon>Streptomyces</taxon>
    </lineage>
</organism>
<dbReference type="InterPro" id="IPR029058">
    <property type="entry name" value="AB_hydrolase_fold"/>
</dbReference>
<comment type="caution">
    <text evidence="3">The sequence shown here is derived from an EMBL/GenBank/DDBJ whole genome shotgun (WGS) entry which is preliminary data.</text>
</comment>
<dbReference type="PANTHER" id="PTHR45527">
    <property type="entry name" value="NONRIBOSOMAL PEPTIDE SYNTHETASE"/>
    <property type="match status" value="1"/>
</dbReference>
<evidence type="ECO:0000259" key="2">
    <source>
        <dbReference type="Pfam" id="PF00668"/>
    </source>
</evidence>
<accession>A0ABU3M7M6</accession>
<feature type="region of interest" description="Disordered" evidence="1">
    <location>
        <begin position="313"/>
        <end position="338"/>
    </location>
</feature>
<dbReference type="Gene3D" id="3.30.559.10">
    <property type="entry name" value="Chloramphenicol acetyltransferase-like domain"/>
    <property type="match status" value="2"/>
</dbReference>
<feature type="region of interest" description="Disordered" evidence="1">
    <location>
        <begin position="770"/>
        <end position="795"/>
    </location>
</feature>
<sequence length="1161" mass="122496">MTVARFSPTAVSVVVSLGPSAYPASWDLEVRGPIDAAVLERALEELAPGDPGPADGRHRLVRHGRDHHTLRLTPAPGTSVASLAGRIADLLTEPPAADQPLTPAQCAVLAPGQARYPRYEAVFIEATGPLDAGTVRRALRRLLAAHPQLTSRADATRGRLTPPAVAPDAGAMDRQEPLTEGEFTDEGDFAAAVAALGRTVDARTGVQLRALLARDRRPAGPRADRLAVVADRLAVDDTSWHILIEDLAAFLDEPENGARPSGAPGPGTAGLTAATWAAELRELADDPEEARHWTRVAERRARMINSRWSARVGRPQDVTGSGPADVRDRAPGPARHTGFIVGAEPTERITQGLARRLALTTGQVLTGVFALALARWQRVDEVSFDVRSDPRADHSNLRRHVGRLTDVHPVHLALDPALDLLGQLAALAGPLAAGAGQAAGGAGFGACREWSPDPLLREALRGLPPAQTCLVLPAPIEQVPGATGRLAASTAPIAAAPAEPRPGPTGPLPGAARPVPGSAPKPSVNPLQVRFQVVGDRLHIGLDWVSDPVEGITDASVAALGDLLRELLEELAETSTAPIPSVFRATPQQTALYTGGDAQPGTGRHVEQVVWLWHGPLDVQRFTAAWQSVFDCETVLRTAFTGGPEPQLMVHSRVTPDITHRVHAAGDDLSTLLERDRLRGFDLRCPPAMRLTLLQSDGMPPARTGAPTRIVLTYHRALLDNWSVHILLREFYRAYLGGGALPGGERRPDLRDYAAWVAAQDLGPARGFWARSAPPDGTASRPGRPAGATGGTGVGRSRLRLDAAETIRLARWAGRWGVAESSVLQAVWAMLIYRASGATAPAPVSFAVTVPGRGIPLDGVSRMLGPLRNSLLMSVDVDPAGTVPGLLRQLRDRALDMAAYEWVPGDWIHGRREAGAEPADTVIVFEDPPHPVEGLENELAAQGLGADFPGTVPARSVLPIGLLAHHDKTGGLVFTGVHDRDVLDEEAATELLVQSALLLRELPLWARESTTVGEALKLLEGRAVPPMAEAAGAGPDDPLVTLRAAREEQAGTVCLVPPPGAPAGCYDLVAHAYTGPRRLLVLTTGTDTDRARSALAALPGGRQLVLGGYSGAGALACDLARHLATDGDRPPRVVLAGASTDAGEQATTLAQALNHTTRPHA</sequence>
<dbReference type="Gene3D" id="3.30.559.30">
    <property type="entry name" value="Nonribosomal peptide synthetase, condensation domain"/>
    <property type="match status" value="2"/>
</dbReference>
<feature type="domain" description="Condensation" evidence="2">
    <location>
        <begin position="585"/>
        <end position="910"/>
    </location>
</feature>
<dbReference type="PANTHER" id="PTHR45527:SF1">
    <property type="entry name" value="FATTY ACID SYNTHASE"/>
    <property type="match status" value="1"/>
</dbReference>
<evidence type="ECO:0000313" key="3">
    <source>
        <dbReference type="EMBL" id="MDT7847435.1"/>
    </source>
</evidence>
<dbReference type="Proteomes" id="UP001257948">
    <property type="component" value="Unassembled WGS sequence"/>
</dbReference>
<dbReference type="RefSeq" id="WP_314207633.1">
    <property type="nucleotide sequence ID" value="NZ_JAVTLL010000049.1"/>
</dbReference>
<evidence type="ECO:0000256" key="1">
    <source>
        <dbReference type="SAM" id="MobiDB-lite"/>
    </source>
</evidence>
<dbReference type="Gene3D" id="3.40.50.1820">
    <property type="entry name" value="alpha/beta hydrolase"/>
    <property type="match status" value="1"/>
</dbReference>
<keyword evidence="4" id="KW-1185">Reference proteome</keyword>
<reference evidence="4" key="1">
    <citation type="submission" date="2023-07" db="EMBL/GenBank/DDBJ databases">
        <title>Draft genome sequence of the endophytic actinobacterium Streptomyces justiciae WPN32, a potential antibiotic producer.</title>
        <authorList>
            <person name="Yasawong M."/>
            <person name="Pana W."/>
            <person name="Ganta P."/>
            <person name="Santapan N."/>
            <person name="Songngamsuk T."/>
            <person name="Phatcharaharikarn M."/>
            <person name="Kerdtoob S."/>
            <person name="Nantapong N."/>
        </authorList>
    </citation>
    <scope>NUCLEOTIDE SEQUENCE [LARGE SCALE GENOMIC DNA]</scope>
    <source>
        <strain evidence="4">WPN32</strain>
    </source>
</reference>
<dbReference type="EMBL" id="JAVTLL010000049">
    <property type="protein sequence ID" value="MDT7847435.1"/>
    <property type="molecule type" value="Genomic_DNA"/>
</dbReference>
<dbReference type="InterPro" id="IPR001242">
    <property type="entry name" value="Condensation_dom"/>
</dbReference>
<feature type="region of interest" description="Disordered" evidence="1">
    <location>
        <begin position="495"/>
        <end position="524"/>
    </location>
</feature>
<dbReference type="Pfam" id="PF00668">
    <property type="entry name" value="Condensation"/>
    <property type="match status" value="1"/>
</dbReference>
<proteinExistence type="predicted"/>
<name>A0ABU3M7M6_9ACTN</name>
<dbReference type="InterPro" id="IPR023213">
    <property type="entry name" value="CAT-like_dom_sf"/>
</dbReference>
<protein>
    <submittedName>
        <fullName evidence="3">Condensation domain-containing protein</fullName>
    </submittedName>
</protein>
<dbReference type="SUPFAM" id="SSF52777">
    <property type="entry name" value="CoA-dependent acyltransferases"/>
    <property type="match status" value="4"/>
</dbReference>
<gene>
    <name evidence="3" type="ORF">RQC66_42640</name>
</gene>